<dbReference type="Gene3D" id="3.40.30.10">
    <property type="entry name" value="Glutaredoxin"/>
    <property type="match status" value="1"/>
</dbReference>
<feature type="domain" description="Thioredoxin" evidence="1">
    <location>
        <begin position="1"/>
        <end position="108"/>
    </location>
</feature>
<dbReference type="Proteomes" id="UP001232156">
    <property type="component" value="Unassembled WGS sequence"/>
</dbReference>
<reference evidence="2 3" key="1">
    <citation type="submission" date="2023-08" db="EMBL/GenBank/DDBJ databases">
        <title>Alcaligenaceae gen. nov., a novel taxon isolated from the sludge of Yixing Pesticide Factory.</title>
        <authorList>
            <person name="Ruan L."/>
        </authorList>
    </citation>
    <scope>NUCLEOTIDE SEQUENCE [LARGE SCALE GENOMIC DNA]</scope>
    <source>
        <strain evidence="2 3">LG-2</strain>
    </source>
</reference>
<comment type="caution">
    <text evidence="2">The sequence shown here is derived from an EMBL/GenBank/DDBJ whole genome shotgun (WGS) entry which is preliminary data.</text>
</comment>
<keyword evidence="3" id="KW-1185">Reference proteome</keyword>
<dbReference type="CDD" id="cd02947">
    <property type="entry name" value="TRX_family"/>
    <property type="match status" value="1"/>
</dbReference>
<gene>
    <name evidence="2" type="ORF">Q8947_09730</name>
</gene>
<evidence type="ECO:0000313" key="3">
    <source>
        <dbReference type="Proteomes" id="UP001232156"/>
    </source>
</evidence>
<accession>A0ABU1D764</accession>
<dbReference type="PROSITE" id="PS51352">
    <property type="entry name" value="THIOREDOXIN_2"/>
    <property type="match status" value="1"/>
</dbReference>
<evidence type="ECO:0000313" key="2">
    <source>
        <dbReference type="EMBL" id="MDR4126260.1"/>
    </source>
</evidence>
<organism evidence="2 3">
    <name type="scientific">Yanghanlia caeni</name>
    <dbReference type="NCBI Taxonomy" id="3064283"/>
    <lineage>
        <taxon>Bacteria</taxon>
        <taxon>Pseudomonadati</taxon>
        <taxon>Pseudomonadota</taxon>
        <taxon>Betaproteobacteria</taxon>
        <taxon>Burkholderiales</taxon>
        <taxon>Alcaligenaceae</taxon>
        <taxon>Yanghanlia</taxon>
    </lineage>
</organism>
<dbReference type="InterPro" id="IPR013766">
    <property type="entry name" value="Thioredoxin_domain"/>
</dbReference>
<proteinExistence type="predicted"/>
<dbReference type="Pfam" id="PF00085">
    <property type="entry name" value="Thioredoxin"/>
    <property type="match status" value="1"/>
</dbReference>
<sequence>MSFYDAQTQLPALAGALAGHDNLVVTCYCAAWCDTCSEYRPSFETLAAQMPELLFVWVDIEENEALLGDEDIENFPTVLVQSPAGNLFFGPMPPHIEHLQRLLQSAATGLAVMDAGPAAMKQLVAAATK</sequence>
<name>A0ABU1D764_9BURK</name>
<dbReference type="SUPFAM" id="SSF52833">
    <property type="entry name" value="Thioredoxin-like"/>
    <property type="match status" value="1"/>
</dbReference>
<dbReference type="RefSeq" id="WP_347287149.1">
    <property type="nucleotide sequence ID" value="NZ_JAUZQE010000020.1"/>
</dbReference>
<dbReference type="InterPro" id="IPR036249">
    <property type="entry name" value="Thioredoxin-like_sf"/>
</dbReference>
<protein>
    <submittedName>
        <fullName evidence="2">Thioredoxin family protein</fullName>
    </submittedName>
</protein>
<evidence type="ECO:0000259" key="1">
    <source>
        <dbReference type="PROSITE" id="PS51352"/>
    </source>
</evidence>
<dbReference type="EMBL" id="JAUZQE010000020">
    <property type="protein sequence ID" value="MDR4126260.1"/>
    <property type="molecule type" value="Genomic_DNA"/>
</dbReference>